<evidence type="ECO:0000313" key="1">
    <source>
        <dbReference type="EMBL" id="ODN43460.1"/>
    </source>
</evidence>
<dbReference type="Proteomes" id="UP000094329">
    <property type="component" value="Unassembled WGS sequence"/>
</dbReference>
<reference evidence="1 2" key="1">
    <citation type="submission" date="2016-08" db="EMBL/GenBank/DDBJ databases">
        <title>Draft genome sequence of Candidatus Piscirickettsia litoralis, from seawater.</title>
        <authorList>
            <person name="Wan X."/>
            <person name="Lee A.J."/>
            <person name="Hou S."/>
            <person name="Donachie S.P."/>
        </authorList>
    </citation>
    <scope>NUCLEOTIDE SEQUENCE [LARGE SCALE GENOMIC DNA]</scope>
    <source>
        <strain evidence="1 2">Y2</strain>
    </source>
</reference>
<name>A0ABX3A7G6_9GAMM</name>
<sequence length="501" mass="56573">MKNIESLDEVFALKLARALGFKAPEASVLVKGYKNGEAKFCVKTSWESSLKHGVPAKNVSAPGRFHTPMKVLGDYDILGSSGQNAALISRPNGLGTDLYVYDCGHFLSDKSITNIAPFVTENDPYALIGLVNTYLVLPKSWLEQEQIERLEQIKKYLESIPKFKQYITENPENYEDIKKGFVEGIEALDISADEKLFYKNHIEDLEVKLKKSFRNAVSSAFESNNGIIKYIQTTVKEESLKELSSKISLQLSAILLKISDLGAKGAGELYHSCREVFSVLCKSLNRNDPDSVIKFIENSIKDSKAEYISEELKKIKEILSDPSVSDINLYSVSYKYYSLEVVREKIFKELSNIVFSFESFDYFHDKVKGLVELYRAFKESSDDGDMTLPVKELFNVELANIKSRYSDFINIANFEELSRFIESDFQQSAQYKYMAEPRRKDALLGVNKSDERDFAPDQVVGRKRAPAIVKPCRSALLIHDKLSSGHPLHLREAGLSAVPCC</sequence>
<protein>
    <submittedName>
        <fullName evidence="1">Uncharacterized protein</fullName>
    </submittedName>
</protein>
<dbReference type="RefSeq" id="WP_069313257.1">
    <property type="nucleotide sequence ID" value="NZ_MDTU01000001.1"/>
</dbReference>
<comment type="caution">
    <text evidence="1">The sequence shown here is derived from an EMBL/GenBank/DDBJ whole genome shotgun (WGS) entry which is preliminary data.</text>
</comment>
<gene>
    <name evidence="1" type="ORF">BGC07_11685</name>
</gene>
<evidence type="ECO:0000313" key="2">
    <source>
        <dbReference type="Proteomes" id="UP000094329"/>
    </source>
</evidence>
<proteinExistence type="predicted"/>
<keyword evidence="2" id="KW-1185">Reference proteome</keyword>
<accession>A0ABX3A7G6</accession>
<dbReference type="EMBL" id="MDTU01000001">
    <property type="protein sequence ID" value="ODN43460.1"/>
    <property type="molecule type" value="Genomic_DNA"/>
</dbReference>
<organism evidence="1 2">
    <name type="scientific">Piscirickettsia litoralis</name>
    <dbReference type="NCBI Taxonomy" id="1891921"/>
    <lineage>
        <taxon>Bacteria</taxon>
        <taxon>Pseudomonadati</taxon>
        <taxon>Pseudomonadota</taxon>
        <taxon>Gammaproteobacteria</taxon>
        <taxon>Thiotrichales</taxon>
        <taxon>Piscirickettsiaceae</taxon>
        <taxon>Piscirickettsia</taxon>
    </lineage>
</organism>